<dbReference type="AlphaFoldDB" id="A0A7C4LNR2"/>
<gene>
    <name evidence="1" type="ORF">ENS64_13805</name>
</gene>
<accession>A0A7C4LNR2</accession>
<evidence type="ECO:0000313" key="1">
    <source>
        <dbReference type="EMBL" id="HGT40318.1"/>
    </source>
</evidence>
<protein>
    <submittedName>
        <fullName evidence="1">Uncharacterized protein</fullName>
    </submittedName>
</protein>
<dbReference type="EMBL" id="DSVQ01000016">
    <property type="protein sequence ID" value="HGT40318.1"/>
    <property type="molecule type" value="Genomic_DNA"/>
</dbReference>
<reference evidence="1" key="1">
    <citation type="journal article" date="2020" name="mSystems">
        <title>Genome- and Community-Level Interaction Insights into Carbon Utilization and Element Cycling Functions of Hydrothermarchaeota in Hydrothermal Sediment.</title>
        <authorList>
            <person name="Zhou Z."/>
            <person name="Liu Y."/>
            <person name="Xu W."/>
            <person name="Pan J."/>
            <person name="Luo Z.H."/>
            <person name="Li M."/>
        </authorList>
    </citation>
    <scope>NUCLEOTIDE SEQUENCE [LARGE SCALE GENOMIC DNA]</scope>
    <source>
        <strain evidence="1">SpSt-508</strain>
    </source>
</reference>
<name>A0A7C4LNR2_9PLAN</name>
<proteinExistence type="predicted"/>
<organism evidence="1">
    <name type="scientific">Schlesneria paludicola</name>
    <dbReference type="NCBI Taxonomy" id="360056"/>
    <lineage>
        <taxon>Bacteria</taxon>
        <taxon>Pseudomonadati</taxon>
        <taxon>Planctomycetota</taxon>
        <taxon>Planctomycetia</taxon>
        <taxon>Planctomycetales</taxon>
        <taxon>Planctomycetaceae</taxon>
        <taxon>Schlesneria</taxon>
    </lineage>
</organism>
<comment type="caution">
    <text evidence="1">The sequence shown here is derived from an EMBL/GenBank/DDBJ whole genome shotgun (WGS) entry which is preliminary data.</text>
</comment>
<sequence length="103" mass="12052">MRDDIRELVLNLTRENSWGNSHILGELPKLGIESISPQTVKNIVREHELDPGPKRGKGTWDEFLKIHADTLWQCDFVSKRMWTLRGFVDLHFVVFLHLGTRRC</sequence>